<comment type="caution">
    <text evidence="2">The sequence shown here is derived from an EMBL/GenBank/DDBJ whole genome shotgun (WGS) entry which is preliminary data.</text>
</comment>
<dbReference type="EMBL" id="MDYL01000021">
    <property type="protein sequence ID" value="OQD72460.1"/>
    <property type="molecule type" value="Genomic_DNA"/>
</dbReference>
<feature type="region of interest" description="Disordered" evidence="1">
    <location>
        <begin position="1"/>
        <end position="27"/>
    </location>
</feature>
<feature type="compositionally biased region" description="Low complexity" evidence="1">
    <location>
        <begin position="310"/>
        <end position="319"/>
    </location>
</feature>
<evidence type="ECO:0000256" key="1">
    <source>
        <dbReference type="SAM" id="MobiDB-lite"/>
    </source>
</evidence>
<feature type="compositionally biased region" description="Low complexity" evidence="1">
    <location>
        <begin position="538"/>
        <end position="558"/>
    </location>
</feature>
<organism evidence="2 3">
    <name type="scientific">Penicillium decumbens</name>
    <dbReference type="NCBI Taxonomy" id="69771"/>
    <lineage>
        <taxon>Eukaryota</taxon>
        <taxon>Fungi</taxon>
        <taxon>Dikarya</taxon>
        <taxon>Ascomycota</taxon>
        <taxon>Pezizomycotina</taxon>
        <taxon>Eurotiomycetes</taxon>
        <taxon>Eurotiomycetidae</taxon>
        <taxon>Eurotiales</taxon>
        <taxon>Aspergillaceae</taxon>
        <taxon>Penicillium</taxon>
    </lineage>
</organism>
<feature type="compositionally biased region" description="Polar residues" evidence="1">
    <location>
        <begin position="624"/>
        <end position="639"/>
    </location>
</feature>
<feature type="compositionally biased region" description="Polar residues" evidence="1">
    <location>
        <begin position="90"/>
        <end position="104"/>
    </location>
</feature>
<feature type="region of interest" description="Disordered" evidence="1">
    <location>
        <begin position="149"/>
        <end position="269"/>
    </location>
</feature>
<evidence type="ECO:0000313" key="3">
    <source>
        <dbReference type="Proteomes" id="UP000191522"/>
    </source>
</evidence>
<feature type="compositionally biased region" description="Low complexity" evidence="1">
    <location>
        <begin position="610"/>
        <end position="620"/>
    </location>
</feature>
<name>A0A1V6P644_PENDC</name>
<feature type="region of interest" description="Disordered" evidence="1">
    <location>
        <begin position="90"/>
        <end position="126"/>
    </location>
</feature>
<gene>
    <name evidence="2" type="ORF">PENDEC_c021G04279</name>
</gene>
<feature type="region of interest" description="Disordered" evidence="1">
    <location>
        <begin position="310"/>
        <end position="330"/>
    </location>
</feature>
<feature type="compositionally biased region" description="Polar residues" evidence="1">
    <location>
        <begin position="227"/>
        <end position="240"/>
    </location>
</feature>
<feature type="compositionally biased region" description="Polar residues" evidence="1">
    <location>
        <begin position="524"/>
        <end position="534"/>
    </location>
</feature>
<dbReference type="OrthoDB" id="4207369at2759"/>
<feature type="compositionally biased region" description="Polar residues" evidence="1">
    <location>
        <begin position="1"/>
        <end position="18"/>
    </location>
</feature>
<keyword evidence="3" id="KW-1185">Reference proteome</keyword>
<dbReference type="STRING" id="69771.A0A1V6P644"/>
<proteinExistence type="predicted"/>
<feature type="region of interest" description="Disordered" evidence="1">
    <location>
        <begin position="452"/>
        <end position="475"/>
    </location>
</feature>
<protein>
    <submittedName>
        <fullName evidence="2">Uncharacterized protein</fullName>
    </submittedName>
</protein>
<feature type="region of interest" description="Disordered" evidence="1">
    <location>
        <begin position="369"/>
        <end position="389"/>
    </location>
</feature>
<dbReference type="AlphaFoldDB" id="A0A1V6P644"/>
<feature type="region of interest" description="Disordered" evidence="1">
    <location>
        <begin position="491"/>
        <end position="664"/>
    </location>
</feature>
<feature type="compositionally biased region" description="Polar residues" evidence="1">
    <location>
        <begin position="568"/>
        <end position="579"/>
    </location>
</feature>
<reference evidence="3" key="1">
    <citation type="journal article" date="2017" name="Nat. Microbiol.">
        <title>Global analysis of biosynthetic gene clusters reveals vast potential of secondary metabolite production in Penicillium species.</title>
        <authorList>
            <person name="Nielsen J.C."/>
            <person name="Grijseels S."/>
            <person name="Prigent S."/>
            <person name="Ji B."/>
            <person name="Dainat J."/>
            <person name="Nielsen K.F."/>
            <person name="Frisvad J.C."/>
            <person name="Workman M."/>
            <person name="Nielsen J."/>
        </authorList>
    </citation>
    <scope>NUCLEOTIDE SEQUENCE [LARGE SCALE GENOMIC DNA]</scope>
    <source>
        <strain evidence="3">IBT 11843</strain>
    </source>
</reference>
<dbReference type="OMA" id="LETKWEM"/>
<dbReference type="Proteomes" id="UP000191522">
    <property type="component" value="Unassembled WGS sequence"/>
</dbReference>
<sequence length="664" mass="72389">MSTTMDTDPAQPQAQRCGTNDPEQENTFRFTPIKAIKALPRLWERKPATPFQGGIKSKKLWKRFHASFSNMQSLQQSSALEKNAFQTAMNSSSINQSKDNTYSRGTKRLRVGSDGSDDREDIGFQHPGRSFLETKWDSEMRKRRKLPDAPFDIFDENLHHKPTVASGQLDGPANDSGEYDMKHGLGDTELTASPTPSSHRRSPPKATIFQDALQLENLNSPAEPIESQDSQPTDQAQHENINGAMEEDSQNIAPTPTKVVRDLTQKQEGTLVRSALRSSLDGEDAELLNDFLSKAKAKRAAKAALVNFEEGAAEASPSPEESPEEALTPRSRRALEDLDANSPSPVKPLALPTKNEDMFADVAQEHAVSKDALDDQPAPASSTCRRSTRVKAPAVNTTAVRNTIALRRAKGTEFVFLQRTEAQQLALATKKNTRINRGDSVMPKYALQAMAEQGNEDSVTVQERSDCKGPSSRRRTLRNVSWNDERLVEFNDDKHIPEPEDEDSGSCYSDMGNAERSEKKPSASGRSSRGQVQKASHEAASVESESGSTTLTTALAATPRSRRMRRLGNSTGVSGTPVKTGSGRINKPASASTAADEPSTPPKARRKLVPKSPSSSLPAPGFKGTSSIPTRSISKTASEGTKRKGMLQSTAGCTPMPRRVRART</sequence>
<accession>A0A1V6P644</accession>
<evidence type="ECO:0000313" key="2">
    <source>
        <dbReference type="EMBL" id="OQD72460.1"/>
    </source>
</evidence>